<sequence>MPVGIGQAGTSYVADDPQTLKVMIITDAWAPQVNGVVRTLEVLGRELCHLGHEVRYVTPEGRFTVPMPTYSEIRLAIFAQRTLENEIRDFAPDAIHIATEGTLGIGARKICVRYNIPFTTSFHTRFPEYVTARFPFIREEAVYRFLRWFHAPATAMMVATPALRDELEERGFKNLKIWSRGVDTDLFKPMPGFHLPYSGPVFLYVGRIAVEKNIESFLKLDLPGTKVLVGDGPARATLAKAYPEAVFLGPKSGQELVECYAGSDVFVFPSKTDTFGLVMLEAAACGTPVAAYPVQGPNDVIGGFPGAGVLDDDLEVACKKALELSREGAREFALSRSWRSCTEQFLSNLAIEAE</sequence>
<comment type="caution">
    <text evidence="2">The sequence shown here is derived from an EMBL/GenBank/DDBJ whole genome shotgun (WGS) entry which is preliminary data.</text>
</comment>
<dbReference type="GO" id="GO:0016757">
    <property type="term" value="F:glycosyltransferase activity"/>
    <property type="evidence" value="ECO:0007669"/>
    <property type="project" value="UniProtKB-ARBA"/>
</dbReference>
<accession>A0A846MYQ6</accession>
<protein>
    <submittedName>
        <fullName evidence="2">Glycosyltransferase involved in cell wall biosynthesis</fullName>
    </submittedName>
</protein>
<dbReference type="Gene3D" id="3.40.50.2000">
    <property type="entry name" value="Glycogen Phosphorylase B"/>
    <property type="match status" value="2"/>
</dbReference>
<dbReference type="PANTHER" id="PTHR45947:SF3">
    <property type="entry name" value="SULFOQUINOVOSYL TRANSFERASE SQD2"/>
    <property type="match status" value="1"/>
</dbReference>
<name>A0A846MYQ6_9PROT</name>
<dbReference type="SUPFAM" id="SSF53756">
    <property type="entry name" value="UDP-Glycosyltransferase/glycogen phosphorylase"/>
    <property type="match status" value="1"/>
</dbReference>
<organism evidence="2 3">
    <name type="scientific">Rhizomicrobium palustre</name>
    <dbReference type="NCBI Taxonomy" id="189966"/>
    <lineage>
        <taxon>Bacteria</taxon>
        <taxon>Pseudomonadati</taxon>
        <taxon>Pseudomonadota</taxon>
        <taxon>Alphaproteobacteria</taxon>
        <taxon>Micropepsales</taxon>
        <taxon>Micropepsaceae</taxon>
        <taxon>Rhizomicrobium</taxon>
    </lineage>
</organism>
<feature type="domain" description="Glycosyltransferase subfamily 4-like N-terminal" evidence="1">
    <location>
        <begin position="33"/>
        <end position="185"/>
    </location>
</feature>
<proteinExistence type="predicted"/>
<dbReference type="InterPro" id="IPR028098">
    <property type="entry name" value="Glyco_trans_4-like_N"/>
</dbReference>
<dbReference type="PANTHER" id="PTHR45947">
    <property type="entry name" value="SULFOQUINOVOSYL TRANSFERASE SQD2"/>
    <property type="match status" value="1"/>
</dbReference>
<evidence type="ECO:0000313" key="3">
    <source>
        <dbReference type="Proteomes" id="UP000570514"/>
    </source>
</evidence>
<dbReference type="EMBL" id="JAASRM010000001">
    <property type="protein sequence ID" value="NIK88566.1"/>
    <property type="molecule type" value="Genomic_DNA"/>
</dbReference>
<dbReference type="CDD" id="cd03814">
    <property type="entry name" value="GT4-like"/>
    <property type="match status" value="1"/>
</dbReference>
<gene>
    <name evidence="2" type="ORF">FHS83_001884</name>
</gene>
<dbReference type="InterPro" id="IPR050194">
    <property type="entry name" value="Glycosyltransferase_grp1"/>
</dbReference>
<keyword evidence="3" id="KW-1185">Reference proteome</keyword>
<dbReference type="AlphaFoldDB" id="A0A846MYQ6"/>
<keyword evidence="2" id="KW-0808">Transferase</keyword>
<evidence type="ECO:0000259" key="1">
    <source>
        <dbReference type="Pfam" id="PF13439"/>
    </source>
</evidence>
<dbReference type="Proteomes" id="UP000570514">
    <property type="component" value="Unassembled WGS sequence"/>
</dbReference>
<dbReference type="Pfam" id="PF13439">
    <property type="entry name" value="Glyco_transf_4"/>
    <property type="match status" value="1"/>
</dbReference>
<dbReference type="Pfam" id="PF13692">
    <property type="entry name" value="Glyco_trans_1_4"/>
    <property type="match status" value="1"/>
</dbReference>
<reference evidence="2 3" key="1">
    <citation type="submission" date="2020-03" db="EMBL/GenBank/DDBJ databases">
        <title>Genomic Encyclopedia of Type Strains, Phase IV (KMG-IV): sequencing the most valuable type-strain genomes for metagenomic binning, comparative biology and taxonomic classification.</title>
        <authorList>
            <person name="Goeker M."/>
        </authorList>
    </citation>
    <scope>NUCLEOTIDE SEQUENCE [LARGE SCALE GENOMIC DNA]</scope>
    <source>
        <strain evidence="2 3">DSM 19867</strain>
    </source>
</reference>
<evidence type="ECO:0000313" key="2">
    <source>
        <dbReference type="EMBL" id="NIK88566.1"/>
    </source>
</evidence>